<dbReference type="Gene3D" id="3.90.1720.10">
    <property type="entry name" value="endopeptidase domain like (from Nostoc punctiforme)"/>
    <property type="match status" value="1"/>
</dbReference>
<reference evidence="7" key="1">
    <citation type="submission" date="2016-10" db="EMBL/GenBank/DDBJ databases">
        <authorList>
            <person name="Varghese N."/>
            <person name="Submissions S."/>
        </authorList>
    </citation>
    <scope>NUCLEOTIDE SEQUENCE [LARGE SCALE GENOMIC DNA]</scope>
    <source>
        <strain evidence="7">DSM 21772</strain>
    </source>
</reference>
<dbReference type="GO" id="GO:0006508">
    <property type="term" value="P:proteolysis"/>
    <property type="evidence" value="ECO:0007669"/>
    <property type="project" value="UniProtKB-KW"/>
</dbReference>
<dbReference type="PANTHER" id="PTHR47359:SF3">
    <property type="entry name" value="NLP_P60 DOMAIN-CONTAINING PROTEIN-RELATED"/>
    <property type="match status" value="1"/>
</dbReference>
<evidence type="ECO:0000313" key="7">
    <source>
        <dbReference type="Proteomes" id="UP000181956"/>
    </source>
</evidence>
<evidence type="ECO:0000259" key="5">
    <source>
        <dbReference type="PROSITE" id="PS51935"/>
    </source>
</evidence>
<evidence type="ECO:0000256" key="2">
    <source>
        <dbReference type="ARBA" id="ARBA00022670"/>
    </source>
</evidence>
<dbReference type="STRING" id="412690.SAMN04489834_2435"/>
<evidence type="ECO:0000313" key="6">
    <source>
        <dbReference type="EMBL" id="SDS91892.1"/>
    </source>
</evidence>
<proteinExistence type="inferred from homology"/>
<keyword evidence="2" id="KW-0645">Protease</keyword>
<dbReference type="InterPro" id="IPR038765">
    <property type="entry name" value="Papain-like_cys_pep_sf"/>
</dbReference>
<dbReference type="Proteomes" id="UP000181956">
    <property type="component" value="Chromosome I"/>
</dbReference>
<evidence type="ECO:0000256" key="1">
    <source>
        <dbReference type="ARBA" id="ARBA00007074"/>
    </source>
</evidence>
<dbReference type="SUPFAM" id="SSF54001">
    <property type="entry name" value="Cysteine proteinases"/>
    <property type="match status" value="1"/>
</dbReference>
<evidence type="ECO:0000256" key="3">
    <source>
        <dbReference type="ARBA" id="ARBA00022801"/>
    </source>
</evidence>
<dbReference type="GO" id="GO:0008234">
    <property type="term" value="F:cysteine-type peptidase activity"/>
    <property type="evidence" value="ECO:0007669"/>
    <property type="project" value="UniProtKB-KW"/>
</dbReference>
<keyword evidence="3 6" id="KW-0378">Hydrolase</keyword>
<dbReference type="PANTHER" id="PTHR47359">
    <property type="entry name" value="PEPTIDOGLYCAN DL-ENDOPEPTIDASE CWLO"/>
    <property type="match status" value="1"/>
</dbReference>
<feature type="domain" description="NlpC/P60" evidence="5">
    <location>
        <begin position="69"/>
        <end position="186"/>
    </location>
</feature>
<evidence type="ECO:0000256" key="4">
    <source>
        <dbReference type="ARBA" id="ARBA00022807"/>
    </source>
</evidence>
<gene>
    <name evidence="6" type="ORF">SAMN04489834_2435</name>
</gene>
<dbReference type="InterPro" id="IPR051794">
    <property type="entry name" value="PG_Endopeptidase_C40"/>
</dbReference>
<comment type="similarity">
    <text evidence="1">Belongs to the peptidase C40 family.</text>
</comment>
<keyword evidence="4" id="KW-0788">Thiol protease</keyword>
<dbReference type="PROSITE" id="PS51935">
    <property type="entry name" value="NLPC_P60"/>
    <property type="match status" value="1"/>
</dbReference>
<accession>A0A1H1W4K7</accession>
<dbReference type="RefSeq" id="WP_172829698.1">
    <property type="nucleotide sequence ID" value="NZ_LT629742.1"/>
</dbReference>
<organism evidence="6 7">
    <name type="scientific">Microterricola viridarii</name>
    <dbReference type="NCBI Taxonomy" id="412690"/>
    <lineage>
        <taxon>Bacteria</taxon>
        <taxon>Bacillati</taxon>
        <taxon>Actinomycetota</taxon>
        <taxon>Actinomycetes</taxon>
        <taxon>Micrococcales</taxon>
        <taxon>Microbacteriaceae</taxon>
        <taxon>Microterricola</taxon>
    </lineage>
</organism>
<name>A0A1H1W4K7_9MICO</name>
<dbReference type="InterPro" id="IPR000064">
    <property type="entry name" value="NLP_P60_dom"/>
</dbReference>
<protein>
    <submittedName>
        <fullName evidence="6">Cell wall-associated hydrolase, NlpC family</fullName>
    </submittedName>
</protein>
<sequence>MTTAMTEAIGRMQSIRSTIEQLSGATATRAAASPDTTVSGANSDFTALLNQALNGAGATQGTGVPGSEGVTGNAVKDAAMKYIGVPYVFGGEDASGMDCSGLVQRVYADLGIEVPRLVSGQMTAGTPVASLAEAQPGDLIVTDNAEHIVIYAGDNKVIHAPYEGRTVSHVERWFDESDIVTIRRIVPTAGANTANTAGLDIQALLGSLGGQQSATTSVNESLLAAARAAMLSGGTR</sequence>
<keyword evidence="7" id="KW-1185">Reference proteome</keyword>
<dbReference type="EMBL" id="LT629742">
    <property type="protein sequence ID" value="SDS91892.1"/>
    <property type="molecule type" value="Genomic_DNA"/>
</dbReference>
<dbReference type="Pfam" id="PF00877">
    <property type="entry name" value="NLPC_P60"/>
    <property type="match status" value="1"/>
</dbReference>
<dbReference type="AlphaFoldDB" id="A0A1H1W4K7"/>